<dbReference type="PANTHER" id="PTHR19854">
    <property type="entry name" value="TRANSDUCIN BETA-LIKE 3"/>
    <property type="match status" value="1"/>
</dbReference>
<sequence length="926" mass="100940">MANRAQMKTNFAAARAIQPIYTRGDVALSQDGRILASCLDEEVLLIDLRTGEELARIEGDGEITTALSITPDSSHLILCSRSLSMRIYALNANEDDTIEPGLLRTLKPHASPVVATSVDHTGTLLATGGADGIVKVWDIRRGYTTHTFHGHSGVISALHFFEIDPALLKEEESKKRKRKHKEQTKSEGEELTAGLRLASGGEDGKVRIWNLHKSNSAAVLDAHVSVVRALDYSPEENSLLSGSRDKTVMVWDARSWKIRSTMPILEEVEAAGFLRQGSFIYTGGETARLRIWSVSTGREITEEQAEGTETEAIQEIVHPSELPYLLTVHADQTIVLHSTTALDDILPSATSVPPLTILRRVSGTHGQIIDVAYIGREKSLLALATNSEDVRIVSLATESQSEEDSVIGGNYFGSDVALLKGHEDIVIAMDVDWSGHWLATGAKDNTARVWRLDPSTSSYESYAEFTGHAESLGAIALPRTIPPADTPAYQNPLDHPPKFLITGSQDKTIKRWDVPKLSKDGEILASKAVYTRKAHDKDINALATHPSGALFASASQDRTVKIWTVEDGSTAGVLRGHKRGVWSVSFSPLGTNLNIPGAGGGGAKSSRGYVVTGSGDKTVRIWSLSDFSCLMTMEGHTNSALKVLWVPPPADAERSQSGPLVASAGGDGLVKVWEANTGECSSTLDNHTDRVWALTARTPETPAKNGKIQGPGETLISGGGDGVLTFWNDITASTVEEFRERESKRVEQDQQLENYVHGKNWREAIVLALQLDQPGKLLHLFKSVVEGEDVEKDSWTGNAEVDGVIASLSDEQVYKLLLRCRDWNTNARNALVAQRVLRAIVEAYGMERLSALRAGRAGKGKNGLREVLEALRVYGERHFGRVSDMWDESFLVEFTLREMDEVLGTEVVGLTNGALTREQDMIMLEG</sequence>
<proteinExistence type="predicted"/>
<feature type="repeat" description="WD" evidence="6">
    <location>
        <begin position="106"/>
        <end position="147"/>
    </location>
</feature>
<dbReference type="Proteomes" id="UP000298493">
    <property type="component" value="Unassembled WGS sequence"/>
</dbReference>
<reference evidence="9 10" key="1">
    <citation type="submission" date="2019-04" db="EMBL/GenBank/DDBJ databases">
        <title>High contiguity whole genome sequence and gene annotation resource for two Venturia nashicola isolates.</title>
        <authorList>
            <person name="Prokchorchik M."/>
            <person name="Won K."/>
            <person name="Lee Y."/>
            <person name="Choi E.D."/>
            <person name="Segonzac C."/>
            <person name="Sohn K.H."/>
        </authorList>
    </citation>
    <scope>NUCLEOTIDE SEQUENCE [LARGE SCALE GENOMIC DNA]</scope>
    <source>
        <strain evidence="9 10">PRI2</strain>
    </source>
</reference>
<dbReference type="InterPro" id="IPR020472">
    <property type="entry name" value="WD40_PAC1"/>
</dbReference>
<dbReference type="InterPro" id="IPR013934">
    <property type="entry name" value="Utp13_C"/>
</dbReference>
<dbReference type="GO" id="GO:0030686">
    <property type="term" value="C:90S preribosome"/>
    <property type="evidence" value="ECO:0007669"/>
    <property type="project" value="TreeGrafter"/>
</dbReference>
<comment type="function">
    <text evidence="5">Component of the ASTRA complex involved in chromatin remodeling.</text>
</comment>
<dbReference type="AlphaFoldDB" id="A0A4Z1PWL9"/>
<evidence type="ECO:0000313" key="10">
    <source>
        <dbReference type="Proteomes" id="UP000298493"/>
    </source>
</evidence>
<keyword evidence="3" id="KW-0677">Repeat</keyword>
<protein>
    <submittedName>
        <fullName evidence="9">WD40 repeat-like protein</fullName>
    </submittedName>
</protein>
<dbReference type="PROSITE" id="PS50082">
    <property type="entry name" value="WD_REPEATS_2"/>
    <property type="match status" value="7"/>
</dbReference>
<feature type="region of interest" description="Disordered" evidence="7">
    <location>
        <begin position="172"/>
        <end position="196"/>
    </location>
</feature>
<evidence type="ECO:0000259" key="8">
    <source>
        <dbReference type="Pfam" id="PF08625"/>
    </source>
</evidence>
<evidence type="ECO:0000256" key="2">
    <source>
        <dbReference type="ARBA" id="ARBA00022574"/>
    </source>
</evidence>
<dbReference type="EMBL" id="SNSC02000001">
    <property type="protein sequence ID" value="TID27820.1"/>
    <property type="molecule type" value="Genomic_DNA"/>
</dbReference>
<evidence type="ECO:0000256" key="5">
    <source>
        <dbReference type="ARBA" id="ARBA00037338"/>
    </source>
</evidence>
<dbReference type="Pfam" id="PF08625">
    <property type="entry name" value="Utp13"/>
    <property type="match status" value="1"/>
</dbReference>
<dbReference type="Gene3D" id="2.130.10.10">
    <property type="entry name" value="YVTN repeat-like/Quinoprotein amine dehydrogenase"/>
    <property type="match status" value="4"/>
</dbReference>
<feature type="repeat" description="WD" evidence="6">
    <location>
        <begin position="419"/>
        <end position="460"/>
    </location>
</feature>
<evidence type="ECO:0000256" key="1">
    <source>
        <dbReference type="ARBA" id="ARBA00004604"/>
    </source>
</evidence>
<evidence type="ECO:0000256" key="3">
    <source>
        <dbReference type="ARBA" id="ARBA00022737"/>
    </source>
</evidence>
<keyword evidence="10" id="KW-1185">Reference proteome</keyword>
<feature type="repeat" description="WD" evidence="6">
    <location>
        <begin position="655"/>
        <end position="683"/>
    </location>
</feature>
<dbReference type="GO" id="GO:0032040">
    <property type="term" value="C:small-subunit processome"/>
    <property type="evidence" value="ECO:0007669"/>
    <property type="project" value="InterPro"/>
</dbReference>
<keyword evidence="2 6" id="KW-0853">WD repeat</keyword>
<feature type="repeat" description="WD" evidence="6">
    <location>
        <begin position="197"/>
        <end position="219"/>
    </location>
</feature>
<dbReference type="GO" id="GO:0000472">
    <property type="term" value="P:endonucleolytic cleavage to generate mature 5'-end of SSU-rRNA from (SSU-rRNA, 5.8S rRNA, LSU-rRNA)"/>
    <property type="evidence" value="ECO:0007669"/>
    <property type="project" value="TreeGrafter"/>
</dbReference>
<keyword evidence="4" id="KW-0539">Nucleus</keyword>
<feature type="domain" description="U3 small nucleolar RNA-associated protein 13 C-terminal" evidence="8">
    <location>
        <begin position="749"/>
        <end position="899"/>
    </location>
</feature>
<dbReference type="CDD" id="cd00200">
    <property type="entry name" value="WD40"/>
    <property type="match status" value="1"/>
</dbReference>
<gene>
    <name evidence="9" type="ORF">E6O75_ATG00587</name>
</gene>
<evidence type="ECO:0000256" key="7">
    <source>
        <dbReference type="SAM" id="MobiDB-lite"/>
    </source>
</evidence>
<dbReference type="InterPro" id="IPR036322">
    <property type="entry name" value="WD40_repeat_dom_sf"/>
</dbReference>
<dbReference type="PANTHER" id="PTHR19854:SF15">
    <property type="entry name" value="TRANSDUCIN BETA-LIKE PROTEIN 3"/>
    <property type="match status" value="1"/>
</dbReference>
<dbReference type="InterPro" id="IPR015943">
    <property type="entry name" value="WD40/YVTN_repeat-like_dom_sf"/>
</dbReference>
<accession>A0A4Z1PWL9</accession>
<dbReference type="InterPro" id="IPR019775">
    <property type="entry name" value="WD40_repeat_CS"/>
</dbReference>
<dbReference type="FunFam" id="2.130.10.10:FF:001009">
    <property type="entry name" value="Small nucleolar ribonucleoprotein complex subunit, putative"/>
    <property type="match status" value="1"/>
</dbReference>
<feature type="repeat" description="WD" evidence="6">
    <location>
        <begin position="532"/>
        <end position="573"/>
    </location>
</feature>
<feature type="repeat" description="WD" evidence="6">
    <location>
        <begin position="609"/>
        <end position="632"/>
    </location>
</feature>
<comment type="caution">
    <text evidence="9">The sequence shown here is derived from an EMBL/GenBank/DDBJ whole genome shotgun (WGS) entry which is preliminary data.</text>
</comment>
<evidence type="ECO:0000313" key="9">
    <source>
        <dbReference type="EMBL" id="TID27820.1"/>
    </source>
</evidence>
<comment type="subcellular location">
    <subcellularLocation>
        <location evidence="1">Nucleus</location>
        <location evidence="1">Nucleolus</location>
    </subcellularLocation>
</comment>
<dbReference type="InterPro" id="IPR001680">
    <property type="entry name" value="WD40_rpt"/>
</dbReference>
<dbReference type="PROSITE" id="PS00678">
    <property type="entry name" value="WD_REPEATS_1"/>
    <property type="match status" value="4"/>
</dbReference>
<name>A0A4Z1PWL9_9PEZI</name>
<dbReference type="GO" id="GO:0034511">
    <property type="term" value="F:U3 snoRNA binding"/>
    <property type="evidence" value="ECO:0007669"/>
    <property type="project" value="TreeGrafter"/>
</dbReference>
<dbReference type="PRINTS" id="PR00320">
    <property type="entry name" value="GPROTEINBRPT"/>
</dbReference>
<evidence type="ECO:0000256" key="6">
    <source>
        <dbReference type="PROSITE-ProRule" id="PRU00221"/>
    </source>
</evidence>
<dbReference type="SUPFAM" id="SSF50978">
    <property type="entry name" value="WD40 repeat-like"/>
    <property type="match status" value="2"/>
</dbReference>
<organism evidence="9 10">
    <name type="scientific">Venturia nashicola</name>
    <dbReference type="NCBI Taxonomy" id="86259"/>
    <lineage>
        <taxon>Eukaryota</taxon>
        <taxon>Fungi</taxon>
        <taxon>Dikarya</taxon>
        <taxon>Ascomycota</taxon>
        <taxon>Pezizomycotina</taxon>
        <taxon>Dothideomycetes</taxon>
        <taxon>Pleosporomycetidae</taxon>
        <taxon>Venturiales</taxon>
        <taxon>Venturiaceae</taxon>
        <taxon>Venturia</taxon>
    </lineage>
</organism>
<dbReference type="GO" id="GO:0000480">
    <property type="term" value="P:endonucleolytic cleavage in 5'-ETS of tricistronic rRNA transcript (SSU-rRNA, 5.8S rRNA, LSU-rRNA)"/>
    <property type="evidence" value="ECO:0007669"/>
    <property type="project" value="TreeGrafter"/>
</dbReference>
<evidence type="ECO:0000256" key="4">
    <source>
        <dbReference type="ARBA" id="ARBA00023242"/>
    </source>
</evidence>
<dbReference type="PROSITE" id="PS50294">
    <property type="entry name" value="WD_REPEATS_REGION"/>
    <property type="match status" value="4"/>
</dbReference>
<feature type="repeat" description="WD" evidence="6">
    <location>
        <begin position="220"/>
        <end position="261"/>
    </location>
</feature>
<dbReference type="Pfam" id="PF00400">
    <property type="entry name" value="WD40"/>
    <property type="match status" value="8"/>
</dbReference>
<dbReference type="STRING" id="86259.A0A4Z1PWL9"/>
<dbReference type="SMART" id="SM00320">
    <property type="entry name" value="WD40"/>
    <property type="match status" value="12"/>
</dbReference>